<dbReference type="CDD" id="cd00041">
    <property type="entry name" value="CUB"/>
    <property type="match status" value="1"/>
</dbReference>
<dbReference type="RefSeq" id="WP_190891043.1">
    <property type="nucleotide sequence ID" value="NZ_JACWZY010000032.1"/>
</dbReference>
<feature type="domain" description="CUB" evidence="4">
    <location>
        <begin position="65"/>
        <end position="182"/>
    </location>
</feature>
<keyword evidence="7" id="KW-1185">Reference proteome</keyword>
<dbReference type="Gene3D" id="2.150.10.10">
    <property type="entry name" value="Serralysin-like metalloprotease, C-terminal"/>
    <property type="match status" value="1"/>
</dbReference>
<evidence type="ECO:0000256" key="1">
    <source>
        <dbReference type="ARBA" id="ARBA00023157"/>
    </source>
</evidence>
<dbReference type="EMBL" id="JACWZY010000032">
    <property type="protein sequence ID" value="MBD2704456.1"/>
    <property type="molecule type" value="Genomic_DNA"/>
</dbReference>
<evidence type="ECO:0000259" key="5">
    <source>
        <dbReference type="PROSITE" id="PS51688"/>
    </source>
</evidence>
<sequence length="504" mass="53538">MKYVLAFILFLALLPVVHAQIGINSPVGVKPTQDLEVYTRNGFLVQAKYQYVSDNPNASINTLSCINNAPSLTALAGILKEPTGDGSYTAGVSYSCTQSISLQSVVSGSFVVGIELVFEDLDTESITDYVSIKGNNLLPDQKFSGNTPPERIIISGRTAEVKFVTNANTTVGRGFRIRWRALLFDNNTAATPIAFGMAMQFDVGTGSFTTGFNNKATAFASTAMGSLNTVDAEGSTVFGVANSATGAISIAGGMYNTASGNYSRILGSYNTASGDYSTAIGSYNVASGDYSTAIGNKVSTNLNTGVFVVGDSDPLSQGVTPVGFPDQFVARFLNGYILLTSGNSNPGGGTYGTVRTGVQIGRGQNSWATISDSTKKERFLPIDNVALLRKIGAMKLSTWNYKGQRSIRHYGPMAQDFYAAFGQDGMGQIGCDTLIYSHDFAGVTFAGVQALIQENATLKATLSQTNARLNQALSRLDTLETVWISQRQRSATSSKTKPIAYKSN</sequence>
<dbReference type="SMART" id="SM00042">
    <property type="entry name" value="CUB"/>
    <property type="match status" value="1"/>
</dbReference>
<dbReference type="PROSITE" id="PS01180">
    <property type="entry name" value="CUB"/>
    <property type="match status" value="1"/>
</dbReference>
<protein>
    <submittedName>
        <fullName evidence="6">Tail fiber domain-containing protein</fullName>
    </submittedName>
</protein>
<keyword evidence="2" id="KW-0175">Coiled coil</keyword>
<evidence type="ECO:0000256" key="3">
    <source>
        <dbReference type="SAM" id="SignalP"/>
    </source>
</evidence>
<dbReference type="PROSITE" id="PS51688">
    <property type="entry name" value="ICA"/>
    <property type="match status" value="1"/>
</dbReference>
<dbReference type="SUPFAM" id="SSF49854">
    <property type="entry name" value="Spermadhesin, CUB domain"/>
    <property type="match status" value="1"/>
</dbReference>
<gene>
    <name evidence="6" type="ORF">IC229_27700</name>
</gene>
<comment type="caution">
    <text evidence="6">The sequence shown here is derived from an EMBL/GenBank/DDBJ whole genome shotgun (WGS) entry which is preliminary data.</text>
</comment>
<proteinExistence type="predicted"/>
<dbReference type="Pfam" id="PF00431">
    <property type="entry name" value="CUB"/>
    <property type="match status" value="1"/>
</dbReference>
<evidence type="ECO:0000259" key="4">
    <source>
        <dbReference type="PROSITE" id="PS01180"/>
    </source>
</evidence>
<dbReference type="Proteomes" id="UP000598820">
    <property type="component" value="Unassembled WGS sequence"/>
</dbReference>
<feature type="chain" id="PRO_5036828897" evidence="3">
    <location>
        <begin position="20"/>
        <end position="504"/>
    </location>
</feature>
<dbReference type="InterPro" id="IPR035914">
    <property type="entry name" value="Sperma_CUB_dom_sf"/>
</dbReference>
<dbReference type="InterPro" id="IPR000859">
    <property type="entry name" value="CUB_dom"/>
</dbReference>
<dbReference type="AlphaFoldDB" id="A0A927ASU5"/>
<evidence type="ECO:0000256" key="2">
    <source>
        <dbReference type="SAM" id="Coils"/>
    </source>
</evidence>
<feature type="signal peptide" evidence="3">
    <location>
        <begin position="1"/>
        <end position="19"/>
    </location>
</feature>
<accession>A0A927ASU5</accession>
<name>A0A927ASU5_9BACT</name>
<feature type="domain" description="Peptidase S74" evidence="5">
    <location>
        <begin position="371"/>
        <end position="462"/>
    </location>
</feature>
<dbReference type="Pfam" id="PF05658">
    <property type="entry name" value="YadA_head"/>
    <property type="match status" value="1"/>
</dbReference>
<organism evidence="6 7">
    <name type="scientific">Spirosoma profusum</name>
    <dbReference type="NCBI Taxonomy" id="2771354"/>
    <lineage>
        <taxon>Bacteria</taxon>
        <taxon>Pseudomonadati</taxon>
        <taxon>Bacteroidota</taxon>
        <taxon>Cytophagia</taxon>
        <taxon>Cytophagales</taxon>
        <taxon>Cytophagaceae</taxon>
        <taxon>Spirosoma</taxon>
    </lineage>
</organism>
<dbReference type="InterPro" id="IPR030392">
    <property type="entry name" value="S74_ICA"/>
</dbReference>
<feature type="coiled-coil region" evidence="2">
    <location>
        <begin position="448"/>
        <end position="482"/>
    </location>
</feature>
<dbReference type="CDD" id="cd12820">
    <property type="entry name" value="LbR_YadA-like"/>
    <property type="match status" value="1"/>
</dbReference>
<keyword evidence="3" id="KW-0732">Signal</keyword>
<dbReference type="Gene3D" id="2.60.120.290">
    <property type="entry name" value="Spermadhesin, CUB domain"/>
    <property type="match status" value="1"/>
</dbReference>
<dbReference type="InterPro" id="IPR011049">
    <property type="entry name" value="Serralysin-like_metalloprot_C"/>
</dbReference>
<dbReference type="Pfam" id="PF13884">
    <property type="entry name" value="Peptidase_S74"/>
    <property type="match status" value="1"/>
</dbReference>
<reference evidence="6" key="1">
    <citation type="submission" date="2020-09" db="EMBL/GenBank/DDBJ databases">
        <authorList>
            <person name="Kim M.K."/>
        </authorList>
    </citation>
    <scope>NUCLEOTIDE SEQUENCE</scope>
    <source>
        <strain evidence="6">BT702</strain>
    </source>
</reference>
<dbReference type="SUPFAM" id="SSF101967">
    <property type="entry name" value="Adhesin YadA, collagen-binding domain"/>
    <property type="match status" value="1"/>
</dbReference>
<evidence type="ECO:0000313" key="6">
    <source>
        <dbReference type="EMBL" id="MBD2704456.1"/>
    </source>
</evidence>
<dbReference type="InterPro" id="IPR008640">
    <property type="entry name" value="Adhesin_Head_dom"/>
</dbReference>
<evidence type="ECO:0000313" key="7">
    <source>
        <dbReference type="Proteomes" id="UP000598820"/>
    </source>
</evidence>
<keyword evidence="1" id="KW-1015">Disulfide bond</keyword>
<dbReference type="GO" id="GO:0019867">
    <property type="term" value="C:outer membrane"/>
    <property type="evidence" value="ECO:0007669"/>
    <property type="project" value="InterPro"/>
</dbReference>